<dbReference type="Proteomes" id="UP000482209">
    <property type="component" value="Unassembled WGS sequence"/>
</dbReference>
<dbReference type="AlphaFoldDB" id="A0A6L5XVQ9"/>
<evidence type="ECO:0000256" key="1">
    <source>
        <dbReference type="ARBA" id="ARBA00022723"/>
    </source>
</evidence>
<dbReference type="RefSeq" id="WP_154517187.1">
    <property type="nucleotide sequence ID" value="NZ_VUMT01000003.1"/>
</dbReference>
<dbReference type="Gene3D" id="3.20.20.140">
    <property type="entry name" value="Metal-dependent hydrolases"/>
    <property type="match status" value="1"/>
</dbReference>
<feature type="binding site" evidence="3">
    <location>
        <position position="92"/>
    </location>
    <ligand>
        <name>a divalent metal cation</name>
        <dbReference type="ChEBI" id="CHEBI:60240"/>
        <label>1</label>
    </ligand>
</feature>
<organism evidence="4 5">
    <name type="scientific">Velocimicrobium porci</name>
    <dbReference type="NCBI Taxonomy" id="2606634"/>
    <lineage>
        <taxon>Bacteria</taxon>
        <taxon>Bacillati</taxon>
        <taxon>Bacillota</taxon>
        <taxon>Clostridia</taxon>
        <taxon>Lachnospirales</taxon>
        <taxon>Lachnospiraceae</taxon>
        <taxon>Velocimicrobium</taxon>
    </lineage>
</organism>
<evidence type="ECO:0000313" key="5">
    <source>
        <dbReference type="Proteomes" id="UP000482209"/>
    </source>
</evidence>
<feature type="binding site" evidence="3">
    <location>
        <position position="8"/>
    </location>
    <ligand>
        <name>a divalent metal cation</name>
        <dbReference type="ChEBI" id="CHEBI:60240"/>
        <label>1</label>
    </ligand>
</feature>
<comment type="caution">
    <text evidence="4">The sequence shown here is derived from an EMBL/GenBank/DDBJ whole genome shotgun (WGS) entry which is preliminary data.</text>
</comment>
<evidence type="ECO:0000256" key="3">
    <source>
        <dbReference type="PIRSR" id="PIRSR005902-1"/>
    </source>
</evidence>
<dbReference type="SUPFAM" id="SSF51556">
    <property type="entry name" value="Metallo-dependent hydrolases"/>
    <property type="match status" value="1"/>
</dbReference>
<gene>
    <name evidence="4" type="ORF">FYJ58_03310</name>
</gene>
<keyword evidence="5" id="KW-1185">Reference proteome</keyword>
<dbReference type="InterPro" id="IPR032466">
    <property type="entry name" value="Metal_Hydrolase"/>
</dbReference>
<protein>
    <submittedName>
        <fullName evidence="4">TatD family deoxyribonuclease</fullName>
    </submittedName>
</protein>
<feature type="binding site" evidence="3">
    <location>
        <position position="203"/>
    </location>
    <ligand>
        <name>a divalent metal cation</name>
        <dbReference type="ChEBI" id="CHEBI:60240"/>
        <label>1</label>
    </ligand>
</feature>
<dbReference type="PANTHER" id="PTHR46124:SF2">
    <property type="entry name" value="D-AMINOACYL-TRNA DEACYLASE"/>
    <property type="match status" value="1"/>
</dbReference>
<dbReference type="FunFam" id="3.20.20.140:FF:000005">
    <property type="entry name" value="TatD family hydrolase"/>
    <property type="match status" value="1"/>
</dbReference>
<feature type="binding site" evidence="3">
    <location>
        <position position="6"/>
    </location>
    <ligand>
        <name>a divalent metal cation</name>
        <dbReference type="ChEBI" id="CHEBI:60240"/>
        <label>1</label>
    </ligand>
</feature>
<sequence>MIFESHAHYEDERFKEDQKELLESFPLNGIGYVVNVSSSIDTIKKTLELTSQYQFIYGAVGIHPEMAEEITDESLSFIKESAIKSKIVSIGEIGLDYYWDEPGRPIQKKAFEQQIDLAKELSLPMIIHSRDAAKDTLDIMNSCKAEEAGGVIHCFSYSKEIAREFLNKGYYIGVGGVVTFKNGKKLREVVEYAPLESILLETDCPYMAPEPHRGTRNSSLNLTYIAKEIAKIKGIGYDKVIEVTEKNAKAMYCIE</sequence>
<dbReference type="PANTHER" id="PTHR46124">
    <property type="entry name" value="D-AMINOACYL-TRNA DEACYLASE"/>
    <property type="match status" value="1"/>
</dbReference>
<feature type="binding site" evidence="3">
    <location>
        <position position="128"/>
    </location>
    <ligand>
        <name>a divalent metal cation</name>
        <dbReference type="ChEBI" id="CHEBI:60240"/>
        <label>2</label>
    </ligand>
</feature>
<accession>A0A6L5XVQ9</accession>
<feature type="binding site" evidence="3">
    <location>
        <position position="153"/>
    </location>
    <ligand>
        <name>a divalent metal cation</name>
        <dbReference type="ChEBI" id="CHEBI:60240"/>
        <label>2</label>
    </ligand>
</feature>
<dbReference type="CDD" id="cd01310">
    <property type="entry name" value="TatD_DNAse"/>
    <property type="match status" value="1"/>
</dbReference>
<keyword evidence="1 3" id="KW-0479">Metal-binding</keyword>
<dbReference type="EMBL" id="VUMT01000003">
    <property type="protein sequence ID" value="MSS62905.1"/>
    <property type="molecule type" value="Genomic_DNA"/>
</dbReference>
<dbReference type="PIRSF" id="PIRSF005902">
    <property type="entry name" value="DNase_TatD"/>
    <property type="match status" value="1"/>
</dbReference>
<evidence type="ECO:0000256" key="2">
    <source>
        <dbReference type="ARBA" id="ARBA00022801"/>
    </source>
</evidence>
<proteinExistence type="predicted"/>
<name>A0A6L5XVQ9_9FIRM</name>
<dbReference type="InterPro" id="IPR001130">
    <property type="entry name" value="TatD-like"/>
</dbReference>
<dbReference type="Pfam" id="PF01026">
    <property type="entry name" value="TatD_DNase"/>
    <property type="match status" value="1"/>
</dbReference>
<evidence type="ECO:0000313" key="4">
    <source>
        <dbReference type="EMBL" id="MSS62905.1"/>
    </source>
</evidence>
<dbReference type="InterPro" id="IPR015991">
    <property type="entry name" value="TatD/YcfH-like"/>
</dbReference>
<dbReference type="GO" id="GO:0046872">
    <property type="term" value="F:metal ion binding"/>
    <property type="evidence" value="ECO:0007669"/>
    <property type="project" value="UniProtKB-KW"/>
</dbReference>
<dbReference type="GO" id="GO:0004536">
    <property type="term" value="F:DNA nuclease activity"/>
    <property type="evidence" value="ECO:0007669"/>
    <property type="project" value="InterPro"/>
</dbReference>
<dbReference type="GO" id="GO:0016788">
    <property type="term" value="F:hydrolase activity, acting on ester bonds"/>
    <property type="evidence" value="ECO:0007669"/>
    <property type="project" value="InterPro"/>
</dbReference>
<keyword evidence="2" id="KW-0378">Hydrolase</keyword>
<dbReference type="NCBIfam" id="TIGR00010">
    <property type="entry name" value="YchF/TatD family DNA exonuclease"/>
    <property type="match status" value="1"/>
</dbReference>
<reference evidence="4 5" key="1">
    <citation type="submission" date="2019-08" db="EMBL/GenBank/DDBJ databases">
        <title>In-depth cultivation of the pig gut microbiome towards novel bacterial diversity and tailored functional studies.</title>
        <authorList>
            <person name="Wylensek D."/>
            <person name="Hitch T.C.A."/>
            <person name="Clavel T."/>
        </authorList>
    </citation>
    <scope>NUCLEOTIDE SEQUENCE [LARGE SCALE GENOMIC DNA]</scope>
    <source>
        <strain evidence="4 5">WCA-693-APC-MOT-I</strain>
    </source>
</reference>